<feature type="transmembrane region" description="Helical" evidence="9">
    <location>
        <begin position="232"/>
        <end position="250"/>
    </location>
</feature>
<name>E5Y2X3_BILW3</name>
<dbReference type="InterPro" id="IPR018461">
    <property type="entry name" value="Na/H_Antiport_NhaC-like_C"/>
</dbReference>
<dbReference type="GO" id="GO:0005886">
    <property type="term" value="C:plasma membrane"/>
    <property type="evidence" value="ECO:0007669"/>
    <property type="project" value="UniProtKB-SubCell"/>
</dbReference>
<evidence type="ECO:0000313" key="12">
    <source>
        <dbReference type="Proteomes" id="UP000006034"/>
    </source>
</evidence>
<keyword evidence="12" id="KW-1185">Reference proteome</keyword>
<evidence type="ECO:0000256" key="9">
    <source>
        <dbReference type="SAM" id="Phobius"/>
    </source>
</evidence>
<feature type="transmembrane region" description="Helical" evidence="9">
    <location>
        <begin position="34"/>
        <end position="54"/>
    </location>
</feature>
<dbReference type="eggNOG" id="COG1757">
    <property type="taxonomic scope" value="Bacteria"/>
</dbReference>
<comment type="caution">
    <text evidence="11">The sequence shown here is derived from an EMBL/GenBank/DDBJ whole genome shotgun (WGS) entry which is preliminary data.</text>
</comment>
<evidence type="ECO:0000256" key="7">
    <source>
        <dbReference type="ARBA" id="ARBA00023136"/>
    </source>
</evidence>
<dbReference type="EMBL" id="ADCP02000002">
    <property type="protein sequence ID" value="EFV45646.1"/>
    <property type="molecule type" value="Genomic_DNA"/>
</dbReference>
<feature type="transmembrane region" description="Helical" evidence="9">
    <location>
        <begin position="434"/>
        <end position="454"/>
    </location>
</feature>
<dbReference type="PANTHER" id="PTHR33451">
    <property type="entry name" value="MALATE-2H(+)/NA(+)-LACTATE ANTIPORTER"/>
    <property type="match status" value="1"/>
</dbReference>
<dbReference type="NCBIfam" id="TIGR00931">
    <property type="entry name" value="antiport_nhaC"/>
    <property type="match status" value="1"/>
</dbReference>
<dbReference type="InterPro" id="IPR004770">
    <property type="entry name" value="Na/H_antiport_NhaC"/>
</dbReference>
<feature type="transmembrane region" description="Helical" evidence="9">
    <location>
        <begin position="7"/>
        <end position="28"/>
    </location>
</feature>
<feature type="transmembrane region" description="Helical" evidence="9">
    <location>
        <begin position="256"/>
        <end position="273"/>
    </location>
</feature>
<reference evidence="11 12" key="1">
    <citation type="submission" date="2010-10" db="EMBL/GenBank/DDBJ databases">
        <authorList>
            <consortium name="The Broad Institute Genome Sequencing Platform"/>
            <person name="Ward D."/>
            <person name="Earl A."/>
            <person name="Feldgarden M."/>
            <person name="Young S.K."/>
            <person name="Gargeya S."/>
            <person name="Zeng Q."/>
            <person name="Alvarado L."/>
            <person name="Berlin A."/>
            <person name="Bochicchio J."/>
            <person name="Chapman S.B."/>
            <person name="Chen Z."/>
            <person name="Freedman E."/>
            <person name="Gellesch M."/>
            <person name="Goldberg J."/>
            <person name="Griggs A."/>
            <person name="Gujja S."/>
            <person name="Heilman E."/>
            <person name="Heiman D."/>
            <person name="Howarth C."/>
            <person name="Mehta T."/>
            <person name="Neiman D."/>
            <person name="Pearson M."/>
            <person name="Roberts A."/>
            <person name="Saif S."/>
            <person name="Shea T."/>
            <person name="Shenoy N."/>
            <person name="Sisk P."/>
            <person name="Stolte C."/>
            <person name="Sykes S."/>
            <person name="White J."/>
            <person name="Yandava C."/>
            <person name="Allen-Vercoe E."/>
            <person name="Sibley C."/>
            <person name="Ambrose C.E."/>
            <person name="Strauss J."/>
            <person name="Daigneault M."/>
            <person name="Haas B."/>
            <person name="Nusbaum C."/>
            <person name="Birren B."/>
        </authorList>
    </citation>
    <scope>NUCLEOTIDE SEQUENCE [LARGE SCALE GENOMIC DNA]</scope>
    <source>
        <strain evidence="11 12">3_1_6</strain>
    </source>
</reference>
<dbReference type="RefSeq" id="WP_005024735.1">
    <property type="nucleotide sequence ID" value="NZ_KE150239.1"/>
</dbReference>
<evidence type="ECO:0000256" key="4">
    <source>
        <dbReference type="ARBA" id="ARBA00022475"/>
    </source>
</evidence>
<dbReference type="Pfam" id="PF03553">
    <property type="entry name" value="Na_H_antiporter"/>
    <property type="match status" value="1"/>
</dbReference>
<evidence type="ECO:0000256" key="8">
    <source>
        <dbReference type="ARBA" id="ARBA00038435"/>
    </source>
</evidence>
<feature type="transmembrane region" description="Helical" evidence="9">
    <location>
        <begin position="401"/>
        <end position="422"/>
    </location>
</feature>
<feature type="transmembrane region" description="Helical" evidence="9">
    <location>
        <begin position="136"/>
        <end position="162"/>
    </location>
</feature>
<feature type="transmembrane region" description="Helical" evidence="9">
    <location>
        <begin position="350"/>
        <end position="380"/>
    </location>
</feature>
<dbReference type="GeneID" id="78087279"/>
<organism evidence="11 12">
    <name type="scientific">Bilophila wadsworthia (strain 3_1_6)</name>
    <dbReference type="NCBI Taxonomy" id="563192"/>
    <lineage>
        <taxon>Bacteria</taxon>
        <taxon>Pseudomonadati</taxon>
        <taxon>Thermodesulfobacteriota</taxon>
        <taxon>Desulfovibrionia</taxon>
        <taxon>Desulfovibrionales</taxon>
        <taxon>Desulfovibrionaceae</taxon>
        <taxon>Bilophila</taxon>
    </lineage>
</organism>
<feature type="transmembrane region" description="Helical" evidence="9">
    <location>
        <begin position="191"/>
        <end position="211"/>
    </location>
</feature>
<proteinExistence type="inferred from homology"/>
<sequence length="469" mass="49378">MNDKKTVSFGMALAIIFLPILVILLGGLVLRVGFLVPLMLATITASLLSIMAGFTWKEVEACIVNGVHRIIIVTCILFLVGTLIGVWIQAGVIPLFLYWGLKLLSPSMFLVSTVLICAVFSLMTGTSFGTIGTAGLALLGVGEALGFPTGLTAGAIVSGAYFGDKMSPVSDTTNLASGITGTNIFSHIGSMLYTTVPATLVALGLYWYLGLNYSGGAMPDLTPITDALSANFNRSFLLALPPIVLVALAIRGIPPLPTLVIAILVGVVCAFVIQDGMTIKGMFKAATDGYVSQTGHPLVDKILSRGGLTSMSFVVFLLLIAMTLGGILEGTGALGVVVDRMTRSVTSPGGLILATLVSCYLMTIGTGNGMLSIIVPARAFEKKFRDMGIQSRVLSRTLEDAVTLGIALVPYSMAAFFIVGVLKIDAMQYIPYAFVNWIVPIFSLTYGFTGFAIWKINKDAGNSPAESEA</sequence>
<evidence type="ECO:0000256" key="1">
    <source>
        <dbReference type="ARBA" id="ARBA00004651"/>
    </source>
</evidence>
<dbReference type="Proteomes" id="UP000006034">
    <property type="component" value="Unassembled WGS sequence"/>
</dbReference>
<dbReference type="HOGENOM" id="CLU_033405_1_0_7"/>
<feature type="transmembrane region" description="Helical" evidence="9">
    <location>
        <begin position="66"/>
        <end position="88"/>
    </location>
</feature>
<comment type="subcellular location">
    <subcellularLocation>
        <location evidence="1">Cell membrane</location>
        <topology evidence="1">Multi-pass membrane protein</topology>
    </subcellularLocation>
</comment>
<dbReference type="GO" id="GO:0015297">
    <property type="term" value="F:antiporter activity"/>
    <property type="evidence" value="ECO:0007669"/>
    <property type="project" value="UniProtKB-KW"/>
</dbReference>
<keyword evidence="5 9" id="KW-0812">Transmembrane</keyword>
<feature type="domain" description="Na+/H+ antiporter NhaC-like C-terminal" evidence="10">
    <location>
        <begin position="159"/>
        <end position="451"/>
    </location>
</feature>
<keyword evidence="7 9" id="KW-0472">Membrane</keyword>
<protein>
    <submittedName>
        <fullName evidence="11">Na+/H+ antiporter NhaC</fullName>
    </submittedName>
</protein>
<feature type="transmembrane region" description="Helical" evidence="9">
    <location>
        <begin position="108"/>
        <end position="129"/>
    </location>
</feature>
<evidence type="ECO:0000256" key="3">
    <source>
        <dbReference type="ARBA" id="ARBA00022449"/>
    </source>
</evidence>
<gene>
    <name evidence="11" type="ORF">HMPREF0179_00534</name>
</gene>
<keyword evidence="4" id="KW-1003">Cell membrane</keyword>
<keyword evidence="6 9" id="KW-1133">Transmembrane helix</keyword>
<dbReference type="STRING" id="563192.HMPREF0179_00534"/>
<feature type="transmembrane region" description="Helical" evidence="9">
    <location>
        <begin position="313"/>
        <end position="338"/>
    </location>
</feature>
<comment type="similarity">
    <text evidence="8">Belongs to the NhaC Na(+)/H(+) (TC 2.A.35) antiporter family.</text>
</comment>
<evidence type="ECO:0000259" key="10">
    <source>
        <dbReference type="Pfam" id="PF03553"/>
    </source>
</evidence>
<dbReference type="AlphaFoldDB" id="E5Y2X3"/>
<dbReference type="OrthoDB" id="9762978at2"/>
<keyword evidence="2" id="KW-0813">Transport</keyword>
<evidence type="ECO:0000256" key="5">
    <source>
        <dbReference type="ARBA" id="ARBA00022692"/>
    </source>
</evidence>
<evidence type="ECO:0000256" key="2">
    <source>
        <dbReference type="ARBA" id="ARBA00022448"/>
    </source>
</evidence>
<dbReference type="InterPro" id="IPR052180">
    <property type="entry name" value="NhaC_Na-H+_Antiporter"/>
</dbReference>
<evidence type="ECO:0000256" key="6">
    <source>
        <dbReference type="ARBA" id="ARBA00022989"/>
    </source>
</evidence>
<accession>E5Y2X3</accession>
<keyword evidence="3" id="KW-0050">Antiport</keyword>
<dbReference type="PANTHER" id="PTHR33451:SF3">
    <property type="entry name" value="MALATE-2H(+)_NA(+)-LACTATE ANTIPORTER"/>
    <property type="match status" value="1"/>
</dbReference>
<reference evidence="11 12" key="2">
    <citation type="submission" date="2013-04" db="EMBL/GenBank/DDBJ databases">
        <title>The Genome Sequence of Bilophila wadsworthia 3_1_6.</title>
        <authorList>
            <consortium name="The Broad Institute Genomics Platform"/>
            <person name="Earl A."/>
            <person name="Ward D."/>
            <person name="Feldgarden M."/>
            <person name="Gevers D."/>
            <person name="Sibley C."/>
            <person name="Strauss J."/>
            <person name="Allen-Vercoe E."/>
            <person name="Walker B."/>
            <person name="Young S."/>
            <person name="Zeng Q."/>
            <person name="Gargeya S."/>
            <person name="Fitzgerald M."/>
            <person name="Haas B."/>
            <person name="Abouelleil A."/>
            <person name="Allen A.W."/>
            <person name="Alvarado L."/>
            <person name="Arachchi H.M."/>
            <person name="Berlin A.M."/>
            <person name="Chapman S.B."/>
            <person name="Gainer-Dewar J."/>
            <person name="Goldberg J."/>
            <person name="Griggs A."/>
            <person name="Gujja S."/>
            <person name="Hansen M."/>
            <person name="Howarth C."/>
            <person name="Imamovic A."/>
            <person name="Ireland A."/>
            <person name="Larimer J."/>
            <person name="McCowan C."/>
            <person name="Murphy C."/>
            <person name="Pearson M."/>
            <person name="Poon T.W."/>
            <person name="Priest M."/>
            <person name="Roberts A."/>
            <person name="Saif S."/>
            <person name="Shea T."/>
            <person name="Sisk P."/>
            <person name="Sykes S."/>
            <person name="Wortman J."/>
            <person name="Nusbaum C."/>
            <person name="Birren B."/>
        </authorList>
    </citation>
    <scope>NUCLEOTIDE SEQUENCE [LARGE SCALE GENOMIC DNA]</scope>
    <source>
        <strain evidence="11 12">3_1_6</strain>
    </source>
</reference>
<evidence type="ECO:0000313" key="11">
    <source>
        <dbReference type="EMBL" id="EFV45646.1"/>
    </source>
</evidence>